<dbReference type="AlphaFoldDB" id="A0A9D1WQ00"/>
<evidence type="ECO:0000313" key="2">
    <source>
        <dbReference type="Proteomes" id="UP000886800"/>
    </source>
</evidence>
<dbReference type="InterPro" id="IPR049215">
    <property type="entry name" value="DUF6809"/>
</dbReference>
<reference evidence="1" key="2">
    <citation type="submission" date="2021-04" db="EMBL/GenBank/DDBJ databases">
        <authorList>
            <person name="Gilroy R."/>
        </authorList>
    </citation>
    <scope>NUCLEOTIDE SEQUENCE</scope>
    <source>
        <strain evidence="1">CHK188-5543</strain>
    </source>
</reference>
<reference evidence="1" key="1">
    <citation type="journal article" date="2021" name="PeerJ">
        <title>Extensive microbial diversity within the chicken gut microbiome revealed by metagenomics and culture.</title>
        <authorList>
            <person name="Gilroy R."/>
            <person name="Ravi A."/>
            <person name="Getino M."/>
            <person name="Pursley I."/>
            <person name="Horton D.L."/>
            <person name="Alikhan N.F."/>
            <person name="Baker D."/>
            <person name="Gharbi K."/>
            <person name="Hall N."/>
            <person name="Watson M."/>
            <person name="Adriaenssens E.M."/>
            <person name="Foster-Nyarko E."/>
            <person name="Jarju S."/>
            <person name="Secka A."/>
            <person name="Antonio M."/>
            <person name="Oren A."/>
            <person name="Chaudhuri R.R."/>
            <person name="La Ragione R."/>
            <person name="Hildebrand F."/>
            <person name="Pallen M.J."/>
        </authorList>
    </citation>
    <scope>NUCLEOTIDE SEQUENCE</scope>
    <source>
        <strain evidence="1">CHK188-5543</strain>
    </source>
</reference>
<proteinExistence type="predicted"/>
<name>A0A9D1WQ00_9FIRM</name>
<dbReference type="Pfam" id="PF20648">
    <property type="entry name" value="DUF6809"/>
    <property type="match status" value="1"/>
</dbReference>
<organism evidence="1 2">
    <name type="scientific">Candidatus Anaerotruncus excrementipullorum</name>
    <dbReference type="NCBI Taxonomy" id="2838465"/>
    <lineage>
        <taxon>Bacteria</taxon>
        <taxon>Bacillati</taxon>
        <taxon>Bacillota</taxon>
        <taxon>Clostridia</taxon>
        <taxon>Eubacteriales</taxon>
        <taxon>Oscillospiraceae</taxon>
        <taxon>Anaerotruncus</taxon>
    </lineage>
</organism>
<gene>
    <name evidence="1" type="ORF">H9736_00295</name>
</gene>
<dbReference type="EMBL" id="DXES01000007">
    <property type="protein sequence ID" value="HIX64665.1"/>
    <property type="molecule type" value="Genomic_DNA"/>
</dbReference>
<evidence type="ECO:0000313" key="1">
    <source>
        <dbReference type="EMBL" id="HIX64665.1"/>
    </source>
</evidence>
<dbReference type="Proteomes" id="UP000886800">
    <property type="component" value="Unassembled WGS sequence"/>
</dbReference>
<accession>A0A9D1WQ00</accession>
<protein>
    <submittedName>
        <fullName evidence="1">Uncharacterized protein</fullName>
    </submittedName>
</protein>
<sequence>MIRRLYEALEVCRQAPPGRAYREAAEAVARLEEQFPEEYAGLLEALLDACARREDLMLEHAFRVGFSTAVRLLVESFAER</sequence>
<comment type="caution">
    <text evidence="1">The sequence shown here is derived from an EMBL/GenBank/DDBJ whole genome shotgun (WGS) entry which is preliminary data.</text>
</comment>